<keyword evidence="2" id="KW-1185">Reference proteome</keyword>
<protein>
    <recommendedName>
        <fullName evidence="3">Glycosyl transferase family 1 domain-containing protein</fullName>
    </recommendedName>
</protein>
<proteinExistence type="predicted"/>
<accession>A0A376AC43</accession>
<dbReference type="OrthoDB" id="9790710at2"/>
<evidence type="ECO:0000313" key="1">
    <source>
        <dbReference type="EMBL" id="SSC65429.1"/>
    </source>
</evidence>
<dbReference type="STRING" id="1336235.GCA_000518785_01770"/>
<dbReference type="CDD" id="cd03801">
    <property type="entry name" value="GT4_PimA-like"/>
    <property type="match status" value="1"/>
</dbReference>
<dbReference type="Gene3D" id="3.40.50.2000">
    <property type="entry name" value="Glycogen Phosphorylase B"/>
    <property type="match status" value="1"/>
</dbReference>
<dbReference type="Pfam" id="PF13692">
    <property type="entry name" value="Glyco_trans_1_4"/>
    <property type="match status" value="1"/>
</dbReference>
<gene>
    <name evidence="1" type="ORF">RHIZ70_1137</name>
</gene>
<evidence type="ECO:0000313" key="2">
    <source>
        <dbReference type="Proteomes" id="UP000254764"/>
    </source>
</evidence>
<dbReference type="EMBL" id="UEYP01000001">
    <property type="protein sequence ID" value="SSC65429.1"/>
    <property type="molecule type" value="Genomic_DNA"/>
</dbReference>
<dbReference type="Proteomes" id="UP000254764">
    <property type="component" value="Unassembled WGS sequence"/>
</dbReference>
<name>A0A376AC43_9HYPH</name>
<evidence type="ECO:0008006" key="3">
    <source>
        <dbReference type="Google" id="ProtNLM"/>
    </source>
</evidence>
<dbReference type="RefSeq" id="WP_115668495.1">
    <property type="nucleotide sequence ID" value="NZ_UEYP01000001.1"/>
</dbReference>
<dbReference type="SUPFAM" id="SSF53756">
    <property type="entry name" value="UDP-Glycosyltransferase/glycogen phosphorylase"/>
    <property type="match status" value="1"/>
</dbReference>
<reference evidence="2" key="1">
    <citation type="submission" date="2018-07" db="EMBL/GenBank/DDBJ databases">
        <authorList>
            <person name="Peiro R."/>
            <person name="Begona"/>
            <person name="Cbmso G."/>
            <person name="Lopez M."/>
            <person name="Gonzalez S."/>
        </authorList>
    </citation>
    <scope>NUCLEOTIDE SEQUENCE [LARGE SCALE GENOMIC DNA]</scope>
</reference>
<dbReference type="AlphaFoldDB" id="A0A376AC43"/>
<dbReference type="PANTHER" id="PTHR12526">
    <property type="entry name" value="GLYCOSYLTRANSFERASE"/>
    <property type="match status" value="1"/>
</dbReference>
<sequence>MNILHITPHLGGGVGKAHAAIQGATGSSVDRAYYLLEEPRDRRYADLVEQAGGRLHHASQGVSLADLIDGADIVQVEWWNHPRLYHLLAASHLPPMRSLFWAHVSGLFAPYIPTGLFSAAGRFLFTSPCSLQSPDIAALPDDVRARLGVVGSGFGFEDGAPGTDPGQGGGTSAAVAYLGTVDFVKMHPAFFDIIDAVDNPDIRVSVWGGFDPEGEPAARARAMRHPERVRLEGQTADPRAALQAAGIFFYPLREDHYGTAENALIEAMSLGLVPVVLANPAECAIVTDGLNGVVAADPAEMATRLGRLLGDPEARARMSAATKATACERYQPRRSAGLLEEHYRALMDEPKLKTDFASLLGAGPADWFLSTQQRDRSSGPGRMFASGGALSKGSIDHFLATFPDDPGLLTLSGATRVG</sequence>
<organism evidence="1 2">
    <name type="scientific">Ciceribacter selenitireducens ATCC BAA-1503</name>
    <dbReference type="NCBI Taxonomy" id="1336235"/>
    <lineage>
        <taxon>Bacteria</taxon>
        <taxon>Pseudomonadati</taxon>
        <taxon>Pseudomonadota</taxon>
        <taxon>Alphaproteobacteria</taxon>
        <taxon>Hyphomicrobiales</taxon>
        <taxon>Rhizobiaceae</taxon>
        <taxon>Ciceribacter</taxon>
    </lineage>
</organism>